<dbReference type="InterPro" id="IPR002123">
    <property type="entry name" value="Plipid/glycerol_acylTrfase"/>
</dbReference>
<evidence type="ECO:0000313" key="3">
    <source>
        <dbReference type="Proteomes" id="UP000306229"/>
    </source>
</evidence>
<dbReference type="RefSeq" id="WP_138949678.1">
    <property type="nucleotide sequence ID" value="NZ_CP040749.1"/>
</dbReference>
<keyword evidence="2" id="KW-0808">Transferase</keyword>
<dbReference type="Proteomes" id="UP000306229">
    <property type="component" value="Chromosome"/>
</dbReference>
<organism evidence="2 3">
    <name type="scientific">Aureibaculum algae</name>
    <dbReference type="NCBI Taxonomy" id="2584122"/>
    <lineage>
        <taxon>Bacteria</taxon>
        <taxon>Pseudomonadati</taxon>
        <taxon>Bacteroidota</taxon>
        <taxon>Flavobacteriia</taxon>
        <taxon>Flavobacteriales</taxon>
        <taxon>Flavobacteriaceae</taxon>
        <taxon>Aureibaculum</taxon>
    </lineage>
</organism>
<dbReference type="SMART" id="SM00563">
    <property type="entry name" value="PlsC"/>
    <property type="match status" value="1"/>
</dbReference>
<dbReference type="OrthoDB" id="9796839at2"/>
<keyword evidence="2" id="KW-0012">Acyltransferase</keyword>
<dbReference type="SUPFAM" id="SSF69593">
    <property type="entry name" value="Glycerol-3-phosphate (1)-acyltransferase"/>
    <property type="match status" value="1"/>
</dbReference>
<accession>A0A5B7TU75</accession>
<feature type="domain" description="Phospholipid/glycerol acyltransferase" evidence="1">
    <location>
        <begin position="29"/>
        <end position="138"/>
    </location>
</feature>
<evidence type="ECO:0000259" key="1">
    <source>
        <dbReference type="SMART" id="SM00563"/>
    </source>
</evidence>
<reference evidence="2 3" key="1">
    <citation type="submission" date="2019-05" db="EMBL/GenBank/DDBJ databases">
        <title>Algicella ahnfeltiae gen. nov., sp. nov., a novel marine bacterium of the family Flavobacteriaceae isolated from a red alga.</title>
        <authorList>
            <person name="Nedashkovskaya O.I."/>
            <person name="Kukhlevskiy A.D."/>
            <person name="Kim S.-G."/>
            <person name="Zhukova N.V."/>
            <person name="Mikhailov V.V."/>
        </authorList>
    </citation>
    <scope>NUCLEOTIDE SEQUENCE [LARGE SCALE GENOMIC DNA]</scope>
    <source>
        <strain evidence="2 3">10Alg115</strain>
    </source>
</reference>
<name>A0A5B7TU75_9FLAO</name>
<evidence type="ECO:0000313" key="2">
    <source>
        <dbReference type="EMBL" id="QCX38794.1"/>
    </source>
</evidence>
<dbReference type="Pfam" id="PF01553">
    <property type="entry name" value="Acyltransferase"/>
    <property type="match status" value="1"/>
</dbReference>
<dbReference type="EMBL" id="CP040749">
    <property type="protein sequence ID" value="QCX38794.1"/>
    <property type="molecule type" value="Genomic_DNA"/>
</dbReference>
<dbReference type="KEGG" id="fbe:FF125_10235"/>
<sequence>MKKLIGNFTLFIFGWKFTYPEEFKVDKCVMLAAPHTSNWDLIYALAVYWKAGVESKFLIKNVYTKGLHGFFFRWLGGIGVDRSKVNNLVDYAVNLFNTQEKLILMIPAEGSRKRVEKWKTGFYYIAKNAKVPVGLGFLDYTNKIAGVGKIVDITGDFNHDMTIIQDFYKDIDGKFPEDYNKSIF</sequence>
<gene>
    <name evidence="2" type="ORF">FF125_10235</name>
</gene>
<dbReference type="AlphaFoldDB" id="A0A5B7TU75"/>
<keyword evidence="3" id="KW-1185">Reference proteome</keyword>
<proteinExistence type="predicted"/>
<dbReference type="GO" id="GO:0016746">
    <property type="term" value="F:acyltransferase activity"/>
    <property type="evidence" value="ECO:0007669"/>
    <property type="project" value="UniProtKB-KW"/>
</dbReference>
<protein>
    <submittedName>
        <fullName evidence="2">Glycerol acyltransferase</fullName>
    </submittedName>
</protein>